<dbReference type="GO" id="GO:0016787">
    <property type="term" value="F:hydrolase activity"/>
    <property type="evidence" value="ECO:0007669"/>
    <property type="project" value="UniProtKB-KW"/>
</dbReference>
<dbReference type="InterPro" id="IPR000073">
    <property type="entry name" value="AB_hydrolase_1"/>
</dbReference>
<dbReference type="Pfam" id="PF00561">
    <property type="entry name" value="Abhydrolase_1"/>
    <property type="match status" value="1"/>
</dbReference>
<dbReference type="OrthoDB" id="4510475at2"/>
<evidence type="ECO:0000256" key="2">
    <source>
        <dbReference type="ARBA" id="ARBA00022729"/>
    </source>
</evidence>
<evidence type="ECO:0000256" key="1">
    <source>
        <dbReference type="ARBA" id="ARBA00010088"/>
    </source>
</evidence>
<evidence type="ECO:0000313" key="7">
    <source>
        <dbReference type="Proteomes" id="UP000009336"/>
    </source>
</evidence>
<comment type="caution">
    <text evidence="6">The sequence shown here is derived from an EMBL/GenBank/DDBJ whole genome shotgun (WGS) entry which is preliminary data.</text>
</comment>
<dbReference type="InterPro" id="IPR051601">
    <property type="entry name" value="Serine_prot/Carboxylest_S33"/>
</dbReference>
<dbReference type="Gene3D" id="3.40.50.1820">
    <property type="entry name" value="alpha/beta hydrolase"/>
    <property type="match status" value="1"/>
</dbReference>
<dbReference type="PANTHER" id="PTHR43248">
    <property type="entry name" value="2-SUCCINYL-6-HYDROXY-2,4-CYCLOHEXADIENE-1-CARBOXYLATE SYNTHASE"/>
    <property type="match status" value="1"/>
</dbReference>
<comment type="similarity">
    <text evidence="1">Belongs to the peptidase S33 family.</text>
</comment>
<keyword evidence="7" id="KW-1185">Reference proteome</keyword>
<protein>
    <submittedName>
        <fullName evidence="6">Hydrolase</fullName>
    </submittedName>
</protein>
<evidence type="ECO:0000259" key="5">
    <source>
        <dbReference type="Pfam" id="PF00561"/>
    </source>
</evidence>
<dbReference type="PANTHER" id="PTHR43248:SF29">
    <property type="entry name" value="TRIPEPTIDYL AMINOPEPTIDASE"/>
    <property type="match status" value="1"/>
</dbReference>
<organism evidence="6 7">
    <name type="scientific">Providencia burhodogranariea DSM 19968</name>
    <dbReference type="NCBI Taxonomy" id="1141662"/>
    <lineage>
        <taxon>Bacteria</taxon>
        <taxon>Pseudomonadati</taxon>
        <taxon>Pseudomonadota</taxon>
        <taxon>Gammaproteobacteria</taxon>
        <taxon>Enterobacterales</taxon>
        <taxon>Morganellaceae</taxon>
        <taxon>Providencia</taxon>
    </lineage>
</organism>
<dbReference type="SUPFAM" id="SSF53474">
    <property type="entry name" value="alpha/beta-Hydrolases"/>
    <property type="match status" value="1"/>
</dbReference>
<reference evidence="6 7" key="1">
    <citation type="journal article" date="2012" name="BMC Genomics">
        <title>Comparative genomics of bacteria in the genus Providencia isolated from wild Drosophila melanogaster.</title>
        <authorList>
            <person name="Galac M.R."/>
            <person name="Lazzaro B.P."/>
        </authorList>
    </citation>
    <scope>NUCLEOTIDE SEQUENCE [LARGE SCALE GENOMIC DNA]</scope>
    <source>
        <strain evidence="6 7">DSM 19968</strain>
    </source>
</reference>
<keyword evidence="3 6" id="KW-0378">Hydrolase</keyword>
<keyword evidence="2 4" id="KW-0732">Signal</keyword>
<feature type="signal peptide" evidence="4">
    <location>
        <begin position="1"/>
        <end position="21"/>
    </location>
</feature>
<dbReference type="AlphaFoldDB" id="K8WRM8"/>
<dbReference type="PATRIC" id="fig|1141662.3.peg.1068"/>
<accession>K8WRM8</accession>
<gene>
    <name evidence="6" type="ORF">OOA_05266</name>
</gene>
<name>K8WRM8_9GAMM</name>
<dbReference type="STRING" id="1141662.OOA_05266"/>
<evidence type="ECO:0000256" key="3">
    <source>
        <dbReference type="ARBA" id="ARBA00022801"/>
    </source>
</evidence>
<proteinExistence type="inferred from homology"/>
<sequence length="489" mass="54857">MLKPRLFILLIASFIPFTSQSSSIQWESCLNTTFQSWFSGIHDPRLRCGYLDVPLKYKDGTSEEGQSSNQIVTLALTLLPATGIRKGSLVVITGGPGMSGINPWLDINSVNKLNESWDIVGYDPRGVGNSTPKINCEISDDTPIEVTEQDHESRRQLQACIDNTGAEVLQHIGTDEAVSDVDRIRQALNDKKLTAVSYSYGTQVALLYAERFPLTTRAIVTDGVVDLDEAKDYHPVWLNQAREYQKTFERFAKWCTETGSCFLSADKMIATQQYRNLLNQLYFQPLYGAKDQQITSNDLISLTIYHLIGRSSWPSLAIAINQLSAGIVSPEIIQLLDTTESFAEQDALQVINCADQSINDLSRSELLHIQKLRNEAFSATNYQPYIEEDSLELCNLWPWKNSVHAKRPVNVPNLPQLLFVAQRHDPATPWKNARAMATLFRSPLLTLEGDGHTLALTGENLCVDNTVVEYLINPDKKLNDIVCQQNYLK</sequence>
<dbReference type="EMBL" id="AKKL01000015">
    <property type="protein sequence ID" value="EKT63243.1"/>
    <property type="molecule type" value="Genomic_DNA"/>
</dbReference>
<feature type="chain" id="PRO_5003921500" evidence="4">
    <location>
        <begin position="22"/>
        <end position="489"/>
    </location>
</feature>
<evidence type="ECO:0000313" key="6">
    <source>
        <dbReference type="EMBL" id="EKT63243.1"/>
    </source>
</evidence>
<feature type="domain" description="AB hydrolase-1" evidence="5">
    <location>
        <begin position="89"/>
        <end position="457"/>
    </location>
</feature>
<dbReference type="InterPro" id="IPR029058">
    <property type="entry name" value="AB_hydrolase_fold"/>
</dbReference>
<dbReference type="eggNOG" id="COG0596">
    <property type="taxonomic scope" value="Bacteria"/>
</dbReference>
<dbReference type="Proteomes" id="UP000009336">
    <property type="component" value="Unassembled WGS sequence"/>
</dbReference>
<evidence type="ECO:0000256" key="4">
    <source>
        <dbReference type="SAM" id="SignalP"/>
    </source>
</evidence>
<dbReference type="RefSeq" id="WP_008911087.1">
    <property type="nucleotide sequence ID" value="NZ_KB233222.1"/>
</dbReference>
<dbReference type="HOGENOM" id="CLU_013364_0_0_6"/>